<proteinExistence type="predicted"/>
<organism evidence="2 3">
    <name type="scientific">Colletotrichum musicola</name>
    <dbReference type="NCBI Taxonomy" id="2175873"/>
    <lineage>
        <taxon>Eukaryota</taxon>
        <taxon>Fungi</taxon>
        <taxon>Dikarya</taxon>
        <taxon>Ascomycota</taxon>
        <taxon>Pezizomycotina</taxon>
        <taxon>Sordariomycetes</taxon>
        <taxon>Hypocreomycetidae</taxon>
        <taxon>Glomerellales</taxon>
        <taxon>Glomerellaceae</taxon>
        <taxon>Colletotrichum</taxon>
        <taxon>Colletotrichum orchidearum species complex</taxon>
    </lineage>
</organism>
<dbReference type="EMBL" id="WIGM01000255">
    <property type="protein sequence ID" value="KAF6831660.1"/>
    <property type="molecule type" value="Genomic_DNA"/>
</dbReference>
<comment type="caution">
    <text evidence="2">The sequence shown here is derived from an EMBL/GenBank/DDBJ whole genome shotgun (WGS) entry which is preliminary data.</text>
</comment>
<reference evidence="2" key="1">
    <citation type="journal article" date="2020" name="Phytopathology">
        <title>Genome Sequence Resources of Colletotrichum truncatum, C. plurivorum, C. musicola, and C. sojae: Four Species Pathogenic to Soybean (Glycine max).</title>
        <authorList>
            <person name="Rogerio F."/>
            <person name="Boufleur T.R."/>
            <person name="Ciampi-Guillardi M."/>
            <person name="Sukno S.A."/>
            <person name="Thon M.R."/>
            <person name="Massola Junior N.S."/>
            <person name="Baroncelli R."/>
        </authorList>
    </citation>
    <scope>NUCLEOTIDE SEQUENCE</scope>
    <source>
        <strain evidence="2">LFN0074</strain>
    </source>
</reference>
<accession>A0A8H6KIH2</accession>
<protein>
    <submittedName>
        <fullName evidence="2">Uncharacterized protein</fullName>
    </submittedName>
</protein>
<evidence type="ECO:0000313" key="2">
    <source>
        <dbReference type="EMBL" id="KAF6831660.1"/>
    </source>
</evidence>
<dbReference type="AlphaFoldDB" id="A0A8H6KIH2"/>
<name>A0A8H6KIH2_9PEZI</name>
<keyword evidence="3" id="KW-1185">Reference proteome</keyword>
<evidence type="ECO:0000313" key="3">
    <source>
        <dbReference type="Proteomes" id="UP000639643"/>
    </source>
</evidence>
<feature type="region of interest" description="Disordered" evidence="1">
    <location>
        <begin position="99"/>
        <end position="128"/>
    </location>
</feature>
<sequence>MRSSSRNKRQGPANIPDGRPGQGQQRLRSGPASFRFRGERPLGFSSIDYADVARAEQHIPCVARDWNKQHADTAVQTAPRTAGACLENFRPADFTRIENENDRPVVRRGHRKSSSSFTQQHPTDHPPGGNAYPVMLLEATAVAWCPHCRRHSHASSPSSTFFPSSLPPPQRSVVSAYRQTAIPPPGPIDDGLIATPHTNSMSYNVRQPLSSSFFPGPVLPHVVRYSYPSRTMSSLVMRESRSRLSAVPPPAIQLLWLSDSAPPCFAHVQAFP</sequence>
<feature type="region of interest" description="Disordered" evidence="1">
    <location>
        <begin position="1"/>
        <end position="38"/>
    </location>
</feature>
<evidence type="ECO:0000256" key="1">
    <source>
        <dbReference type="SAM" id="MobiDB-lite"/>
    </source>
</evidence>
<dbReference type="Proteomes" id="UP000639643">
    <property type="component" value="Unassembled WGS sequence"/>
</dbReference>
<gene>
    <name evidence="2" type="ORF">CMUS01_07243</name>
</gene>